<organism evidence="1">
    <name type="scientific">Anguilla anguilla</name>
    <name type="common">European freshwater eel</name>
    <name type="synonym">Muraena anguilla</name>
    <dbReference type="NCBI Taxonomy" id="7936"/>
    <lineage>
        <taxon>Eukaryota</taxon>
        <taxon>Metazoa</taxon>
        <taxon>Chordata</taxon>
        <taxon>Craniata</taxon>
        <taxon>Vertebrata</taxon>
        <taxon>Euteleostomi</taxon>
        <taxon>Actinopterygii</taxon>
        <taxon>Neopterygii</taxon>
        <taxon>Teleostei</taxon>
        <taxon>Anguilliformes</taxon>
        <taxon>Anguillidae</taxon>
        <taxon>Anguilla</taxon>
    </lineage>
</organism>
<sequence>MGPDILQSNNFRLANKGSNPLLMAQGQKILLSHISWLCISSSG</sequence>
<protein>
    <submittedName>
        <fullName evidence="1">Uncharacterized protein</fullName>
    </submittedName>
</protein>
<reference evidence="1" key="1">
    <citation type="submission" date="2014-11" db="EMBL/GenBank/DDBJ databases">
        <authorList>
            <person name="Amaro Gonzalez C."/>
        </authorList>
    </citation>
    <scope>NUCLEOTIDE SEQUENCE</scope>
</reference>
<evidence type="ECO:0000313" key="1">
    <source>
        <dbReference type="EMBL" id="JAH48906.1"/>
    </source>
</evidence>
<accession>A0A0E9T5I3</accession>
<proteinExistence type="predicted"/>
<dbReference type="EMBL" id="GBXM01059671">
    <property type="protein sequence ID" value="JAH48906.1"/>
    <property type="molecule type" value="Transcribed_RNA"/>
</dbReference>
<name>A0A0E9T5I3_ANGAN</name>
<dbReference type="AlphaFoldDB" id="A0A0E9T5I3"/>
<reference evidence="1" key="2">
    <citation type="journal article" date="2015" name="Fish Shellfish Immunol.">
        <title>Early steps in the European eel (Anguilla anguilla)-Vibrio vulnificus interaction in the gills: Role of the RtxA13 toxin.</title>
        <authorList>
            <person name="Callol A."/>
            <person name="Pajuelo D."/>
            <person name="Ebbesson L."/>
            <person name="Teles M."/>
            <person name="MacKenzie S."/>
            <person name="Amaro C."/>
        </authorList>
    </citation>
    <scope>NUCLEOTIDE SEQUENCE</scope>
</reference>